<evidence type="ECO:0000313" key="1">
    <source>
        <dbReference type="EMBL" id="KAI3747793.1"/>
    </source>
</evidence>
<dbReference type="EMBL" id="CM042049">
    <property type="protein sequence ID" value="KAI3747793.1"/>
    <property type="molecule type" value="Genomic_DNA"/>
</dbReference>
<dbReference type="Proteomes" id="UP001055879">
    <property type="component" value="Linkage Group LG03"/>
</dbReference>
<accession>A0ACB9DMU0</accession>
<comment type="caution">
    <text evidence="1">The sequence shown here is derived from an EMBL/GenBank/DDBJ whole genome shotgun (WGS) entry which is preliminary data.</text>
</comment>
<evidence type="ECO:0000313" key="2">
    <source>
        <dbReference type="Proteomes" id="UP001055879"/>
    </source>
</evidence>
<proteinExistence type="predicted"/>
<sequence>MVTTAVWQAEGGGVASCAEGGGSGNDDWSTAKSGGGCDCWHGLSGQVWGSRRTTFWRRSAGFQVAYGILAEVEEHPFDVVKMLFMDWRNLHLDNNLEIKGRNSKIPHFPLRDALFVQ</sequence>
<reference evidence="2" key="1">
    <citation type="journal article" date="2022" name="Mol. Ecol. Resour.">
        <title>The genomes of chicory, endive, great burdock and yacon provide insights into Asteraceae palaeo-polyploidization history and plant inulin production.</title>
        <authorList>
            <person name="Fan W."/>
            <person name="Wang S."/>
            <person name="Wang H."/>
            <person name="Wang A."/>
            <person name="Jiang F."/>
            <person name="Liu H."/>
            <person name="Zhao H."/>
            <person name="Xu D."/>
            <person name="Zhang Y."/>
        </authorList>
    </citation>
    <scope>NUCLEOTIDE SEQUENCE [LARGE SCALE GENOMIC DNA]</scope>
    <source>
        <strain evidence="2">cv. Niubang</strain>
    </source>
</reference>
<keyword evidence="2" id="KW-1185">Reference proteome</keyword>
<name>A0ACB9DMU0_ARCLA</name>
<gene>
    <name evidence="1" type="ORF">L6452_10448</name>
</gene>
<organism evidence="1 2">
    <name type="scientific">Arctium lappa</name>
    <name type="common">Greater burdock</name>
    <name type="synonym">Lappa major</name>
    <dbReference type="NCBI Taxonomy" id="4217"/>
    <lineage>
        <taxon>Eukaryota</taxon>
        <taxon>Viridiplantae</taxon>
        <taxon>Streptophyta</taxon>
        <taxon>Embryophyta</taxon>
        <taxon>Tracheophyta</taxon>
        <taxon>Spermatophyta</taxon>
        <taxon>Magnoliopsida</taxon>
        <taxon>eudicotyledons</taxon>
        <taxon>Gunneridae</taxon>
        <taxon>Pentapetalae</taxon>
        <taxon>asterids</taxon>
        <taxon>campanulids</taxon>
        <taxon>Asterales</taxon>
        <taxon>Asteraceae</taxon>
        <taxon>Carduoideae</taxon>
        <taxon>Cardueae</taxon>
        <taxon>Arctiinae</taxon>
        <taxon>Arctium</taxon>
    </lineage>
</organism>
<reference evidence="1 2" key="2">
    <citation type="journal article" date="2022" name="Mol. Ecol. Resour.">
        <title>The genomes of chicory, endive, great burdock and yacon provide insights into Asteraceae paleo-polyploidization history and plant inulin production.</title>
        <authorList>
            <person name="Fan W."/>
            <person name="Wang S."/>
            <person name="Wang H."/>
            <person name="Wang A."/>
            <person name="Jiang F."/>
            <person name="Liu H."/>
            <person name="Zhao H."/>
            <person name="Xu D."/>
            <person name="Zhang Y."/>
        </authorList>
    </citation>
    <scope>NUCLEOTIDE SEQUENCE [LARGE SCALE GENOMIC DNA]</scope>
    <source>
        <strain evidence="2">cv. Niubang</strain>
    </source>
</reference>
<protein>
    <submittedName>
        <fullName evidence="1">Uncharacterized protein</fullName>
    </submittedName>
</protein>